<dbReference type="EMBL" id="JARKIB010000030">
    <property type="protein sequence ID" value="KAJ7763466.1"/>
    <property type="molecule type" value="Genomic_DNA"/>
</dbReference>
<keyword evidence="2" id="KW-0560">Oxidoreductase</keyword>
<dbReference type="GO" id="GO:0016491">
    <property type="term" value="F:oxidoreductase activity"/>
    <property type="evidence" value="ECO:0007669"/>
    <property type="project" value="UniProtKB-KW"/>
</dbReference>
<evidence type="ECO:0000256" key="3">
    <source>
        <dbReference type="ARBA" id="ARBA00035112"/>
    </source>
</evidence>
<name>A0AAD7J682_9AGAR</name>
<evidence type="ECO:0000313" key="4">
    <source>
        <dbReference type="EMBL" id="KAJ7758030.1"/>
    </source>
</evidence>
<evidence type="ECO:0000313" key="5">
    <source>
        <dbReference type="EMBL" id="KAJ7763466.1"/>
    </source>
</evidence>
<dbReference type="EMBL" id="JARKIB010000043">
    <property type="protein sequence ID" value="KAJ7758030.1"/>
    <property type="molecule type" value="Genomic_DNA"/>
</dbReference>
<proteinExistence type="inferred from homology"/>
<evidence type="ECO:0000256" key="1">
    <source>
        <dbReference type="ARBA" id="ARBA00004685"/>
    </source>
</evidence>
<dbReference type="PANTHER" id="PTHR33365">
    <property type="entry name" value="YALI0B05434P"/>
    <property type="match status" value="1"/>
</dbReference>
<evidence type="ECO:0000313" key="6">
    <source>
        <dbReference type="Proteomes" id="UP001215598"/>
    </source>
</evidence>
<comment type="similarity">
    <text evidence="3">Belongs to the ustYa family.</text>
</comment>
<comment type="pathway">
    <text evidence="1">Mycotoxin biosynthesis.</text>
</comment>
<dbReference type="InterPro" id="IPR021765">
    <property type="entry name" value="UstYa-like"/>
</dbReference>
<dbReference type="Proteomes" id="UP001215598">
    <property type="component" value="Unassembled WGS sequence"/>
</dbReference>
<reference evidence="4" key="1">
    <citation type="submission" date="2023-03" db="EMBL/GenBank/DDBJ databases">
        <title>Massive genome expansion in bonnet fungi (Mycena s.s.) driven by repeated elements and novel gene families across ecological guilds.</title>
        <authorList>
            <consortium name="Lawrence Berkeley National Laboratory"/>
            <person name="Harder C.B."/>
            <person name="Miyauchi S."/>
            <person name="Viragh M."/>
            <person name="Kuo A."/>
            <person name="Thoen E."/>
            <person name="Andreopoulos B."/>
            <person name="Lu D."/>
            <person name="Skrede I."/>
            <person name="Drula E."/>
            <person name="Henrissat B."/>
            <person name="Morin E."/>
            <person name="Kohler A."/>
            <person name="Barry K."/>
            <person name="LaButti K."/>
            <person name="Morin E."/>
            <person name="Salamov A."/>
            <person name="Lipzen A."/>
            <person name="Mereny Z."/>
            <person name="Hegedus B."/>
            <person name="Baldrian P."/>
            <person name="Stursova M."/>
            <person name="Weitz H."/>
            <person name="Taylor A."/>
            <person name="Grigoriev I.V."/>
            <person name="Nagy L.G."/>
            <person name="Martin F."/>
            <person name="Kauserud H."/>
        </authorList>
    </citation>
    <scope>NUCLEOTIDE SEQUENCE</scope>
    <source>
        <strain evidence="4">CBHHK182m</strain>
    </source>
</reference>
<sequence length="191" mass="21029">MSTLFFVIGLLLSISATLNVFAIFRLQQISKTYASPYNGPLPSELPLTVNSATLEFVFGKHYNITNNAEWAALFPPHGRVRLGAAQEEFDVGMYTDLQCLDTIRAAYVSMRDGARVPSPAAEACLSHVRQAILCTADITLEPAHLVCKDGECPLSSAVASGQFVDHKCRDWVQVRQYVEENQASWGFGVEE</sequence>
<evidence type="ECO:0000256" key="2">
    <source>
        <dbReference type="ARBA" id="ARBA00023002"/>
    </source>
</evidence>
<protein>
    <submittedName>
        <fullName evidence="4">Uncharacterized protein</fullName>
    </submittedName>
</protein>
<dbReference type="AlphaFoldDB" id="A0AAD7J682"/>
<dbReference type="Pfam" id="PF11807">
    <property type="entry name" value="UstYa"/>
    <property type="match status" value="1"/>
</dbReference>
<organism evidence="4 6">
    <name type="scientific">Mycena metata</name>
    <dbReference type="NCBI Taxonomy" id="1033252"/>
    <lineage>
        <taxon>Eukaryota</taxon>
        <taxon>Fungi</taxon>
        <taxon>Dikarya</taxon>
        <taxon>Basidiomycota</taxon>
        <taxon>Agaricomycotina</taxon>
        <taxon>Agaricomycetes</taxon>
        <taxon>Agaricomycetidae</taxon>
        <taxon>Agaricales</taxon>
        <taxon>Marasmiineae</taxon>
        <taxon>Mycenaceae</taxon>
        <taxon>Mycena</taxon>
    </lineage>
</organism>
<dbReference type="GO" id="GO:0043386">
    <property type="term" value="P:mycotoxin biosynthetic process"/>
    <property type="evidence" value="ECO:0007669"/>
    <property type="project" value="InterPro"/>
</dbReference>
<accession>A0AAD7J682</accession>
<keyword evidence="6" id="KW-1185">Reference proteome</keyword>
<dbReference type="PANTHER" id="PTHR33365:SF11">
    <property type="entry name" value="TAT PATHWAY SIGNAL SEQUENCE"/>
    <property type="match status" value="1"/>
</dbReference>
<comment type="caution">
    <text evidence="4">The sequence shown here is derived from an EMBL/GenBank/DDBJ whole genome shotgun (WGS) entry which is preliminary data.</text>
</comment>
<gene>
    <name evidence="5" type="ORF">B0H16DRAFT_1718694</name>
    <name evidence="4" type="ORF">B0H16DRAFT_1721146</name>
</gene>